<dbReference type="AlphaFoldDB" id="A0AAD9XME9"/>
<comment type="function">
    <text evidence="12">The pyruvate dehydrogenase complex catalyzes the overall conversion of pyruvate to acetyl-CoA and CO2.</text>
</comment>
<evidence type="ECO:0000259" key="13">
    <source>
        <dbReference type="SMART" id="SM00861"/>
    </source>
</evidence>
<dbReference type="SUPFAM" id="SSF52518">
    <property type="entry name" value="Thiamin diphosphate-binding fold (THDP-binding)"/>
    <property type="match status" value="1"/>
</dbReference>
<comment type="caution">
    <text evidence="14">The sequence shown here is derived from an EMBL/GenBank/DDBJ whole genome shotgun (WGS) entry which is preliminary data.</text>
</comment>
<keyword evidence="9" id="KW-0496">Mitochondrion</keyword>
<dbReference type="InterPro" id="IPR009014">
    <property type="entry name" value="Transketo_C/PFOR_II"/>
</dbReference>
<dbReference type="InterPro" id="IPR027110">
    <property type="entry name" value="PDHB_mito-type"/>
</dbReference>
<dbReference type="CDD" id="cd07036">
    <property type="entry name" value="TPP_PYR_E1-PDHc-beta_like"/>
    <property type="match status" value="1"/>
</dbReference>
<comment type="cofactor">
    <cofactor evidence="1 12">
        <name>thiamine diphosphate</name>
        <dbReference type="ChEBI" id="CHEBI:58937"/>
    </cofactor>
</comment>
<dbReference type="SMART" id="SM00861">
    <property type="entry name" value="Transket_pyr"/>
    <property type="match status" value="1"/>
</dbReference>
<evidence type="ECO:0000313" key="14">
    <source>
        <dbReference type="EMBL" id="KAK2662281.1"/>
    </source>
</evidence>
<evidence type="ECO:0000256" key="6">
    <source>
        <dbReference type="ARBA" id="ARBA00022958"/>
    </source>
</evidence>
<dbReference type="GO" id="GO:0006086">
    <property type="term" value="P:pyruvate decarboxylation to acetyl-CoA"/>
    <property type="evidence" value="ECO:0007669"/>
    <property type="project" value="InterPro"/>
</dbReference>
<dbReference type="GO" id="GO:0005759">
    <property type="term" value="C:mitochondrial matrix"/>
    <property type="evidence" value="ECO:0007669"/>
    <property type="project" value="UniProtKB-SubCell"/>
</dbReference>
<dbReference type="InterPro" id="IPR033248">
    <property type="entry name" value="Transketolase_C"/>
</dbReference>
<dbReference type="Gene3D" id="3.40.50.970">
    <property type="match status" value="1"/>
</dbReference>
<dbReference type="GO" id="GO:0046872">
    <property type="term" value="F:metal ion binding"/>
    <property type="evidence" value="ECO:0007669"/>
    <property type="project" value="UniProtKB-KW"/>
</dbReference>
<evidence type="ECO:0000256" key="7">
    <source>
        <dbReference type="ARBA" id="ARBA00023002"/>
    </source>
</evidence>
<keyword evidence="15" id="KW-1185">Reference proteome</keyword>
<protein>
    <recommendedName>
        <fullName evidence="12">Pyruvate dehydrogenase E1 component subunit beta</fullName>
        <ecNumber evidence="12">1.2.4.1</ecNumber>
    </recommendedName>
</protein>
<comment type="subunit">
    <text evidence="3">Tetramer of 2 alpha and 2 beta subunits.</text>
</comment>
<evidence type="ECO:0000256" key="1">
    <source>
        <dbReference type="ARBA" id="ARBA00001964"/>
    </source>
</evidence>
<keyword evidence="10 12" id="KW-0670">Pyruvate</keyword>
<dbReference type="NCBIfam" id="NF006667">
    <property type="entry name" value="PRK09212.1"/>
    <property type="match status" value="1"/>
</dbReference>
<evidence type="ECO:0000256" key="11">
    <source>
        <dbReference type="ARBA" id="ARBA00025211"/>
    </source>
</evidence>
<evidence type="ECO:0000256" key="9">
    <source>
        <dbReference type="ARBA" id="ARBA00023128"/>
    </source>
</evidence>
<dbReference type="Pfam" id="PF02780">
    <property type="entry name" value="Transketolase_C"/>
    <property type="match status" value="1"/>
</dbReference>
<dbReference type="Pfam" id="PF02779">
    <property type="entry name" value="Transket_pyr"/>
    <property type="match status" value="1"/>
</dbReference>
<reference evidence="14" key="1">
    <citation type="journal article" date="2023" name="Plant J.">
        <title>Genome sequences and population genomics provide insights into the demographic history, inbreeding, and mutation load of two 'living fossil' tree species of Dipteronia.</title>
        <authorList>
            <person name="Feng Y."/>
            <person name="Comes H.P."/>
            <person name="Chen J."/>
            <person name="Zhu S."/>
            <person name="Lu R."/>
            <person name="Zhang X."/>
            <person name="Li P."/>
            <person name="Qiu J."/>
            <person name="Olsen K.M."/>
            <person name="Qiu Y."/>
        </authorList>
    </citation>
    <scope>NUCLEOTIDE SEQUENCE</scope>
    <source>
        <strain evidence="14">KIB01</strain>
    </source>
</reference>
<keyword evidence="4" id="KW-0479">Metal-binding</keyword>
<sequence length="359" mass="38811">MWGIVRRRVSSASTLQRMLYASRSFSSAAKEMTVRDALNSALDEEMSADPTIFVMGEEVGEYQGAYKITKGLLEKYGPQRVFDTPITEAGFAGIGVGAAYHSLRPVVEFMTFNFSMQAIDHIINSAAKSNYMSAGQVSVPIVFRGPNGAAAGVGAQHSQCYAAWFGSCPGLKVLCPYSSEDARGLLKAAIRDPDPVVFLENELLYGESFPVSAEVLDSDFCLQIGKAKIEREGKDVTITAFSKMVGHALKAAEILAKEGISAEVINLRTIRPLDRATINASVRKTNRLVTAEEGFPQNGVGAEICASVVEESFKYLDAPVERIAGADVPMPYATNLERLAVPQVEDIVCAAKRTCFRSV</sequence>
<dbReference type="SUPFAM" id="SSF52922">
    <property type="entry name" value="TK C-terminal domain-like"/>
    <property type="match status" value="1"/>
</dbReference>
<dbReference type="InterPro" id="IPR005475">
    <property type="entry name" value="Transketolase-like_Pyr-bd"/>
</dbReference>
<dbReference type="PANTHER" id="PTHR11624">
    <property type="entry name" value="DEHYDROGENASE RELATED"/>
    <property type="match status" value="1"/>
</dbReference>
<dbReference type="FunFam" id="3.40.50.970:FF:000006">
    <property type="entry name" value="Pyruvate dehydrogenase E1 component subunit beta"/>
    <property type="match status" value="1"/>
</dbReference>
<evidence type="ECO:0000256" key="4">
    <source>
        <dbReference type="ARBA" id="ARBA00022723"/>
    </source>
</evidence>
<dbReference type="Gene3D" id="3.40.50.920">
    <property type="match status" value="1"/>
</dbReference>
<proteinExistence type="predicted"/>
<dbReference type="FunFam" id="3.40.50.920:FF:000001">
    <property type="entry name" value="Pyruvate dehydrogenase E1 beta subunit"/>
    <property type="match status" value="1"/>
</dbReference>
<keyword evidence="8 12" id="KW-0786">Thiamine pyrophosphate</keyword>
<gene>
    <name evidence="14" type="ORF">Ddye_000855</name>
</gene>
<dbReference type="GO" id="GO:0004739">
    <property type="term" value="F:pyruvate dehydrogenase (acetyl-transferring) activity"/>
    <property type="evidence" value="ECO:0007669"/>
    <property type="project" value="UniProtKB-UniRule"/>
</dbReference>
<comment type="catalytic activity">
    <reaction evidence="12">
        <text>N(6)-[(R)-lipoyl]-L-lysyl-[protein] + pyruvate + H(+) = N(6)-[(R)-S(8)-acetyldihydrolipoyl]-L-lysyl-[protein] + CO2</text>
        <dbReference type="Rhea" id="RHEA:19189"/>
        <dbReference type="Rhea" id="RHEA-COMP:10474"/>
        <dbReference type="Rhea" id="RHEA-COMP:10478"/>
        <dbReference type="ChEBI" id="CHEBI:15361"/>
        <dbReference type="ChEBI" id="CHEBI:15378"/>
        <dbReference type="ChEBI" id="CHEBI:16526"/>
        <dbReference type="ChEBI" id="CHEBI:83099"/>
        <dbReference type="ChEBI" id="CHEBI:83111"/>
        <dbReference type="EC" id="1.2.4.1"/>
    </reaction>
</comment>
<keyword evidence="7 12" id="KW-0560">Oxidoreductase</keyword>
<comment type="function">
    <text evidence="11">The pyruvate dehydrogenase complex catalyzes the overall conversion of pyruvate to acetyl-CoA and CO(2). It contains multiple copies of three enzymatic components: pyruvate dehydrogenase (E1), dihydrolipoamide acetyltransferase (E2) and lipoamide dehydrogenase (E3).</text>
</comment>
<dbReference type="EC" id="1.2.4.1" evidence="12"/>
<keyword evidence="6" id="KW-0630">Potassium</keyword>
<evidence type="ECO:0000313" key="15">
    <source>
        <dbReference type="Proteomes" id="UP001280121"/>
    </source>
</evidence>
<dbReference type="NCBIfam" id="NF008854">
    <property type="entry name" value="PRK11892.1"/>
    <property type="match status" value="1"/>
</dbReference>
<evidence type="ECO:0000256" key="3">
    <source>
        <dbReference type="ARBA" id="ARBA00011130"/>
    </source>
</evidence>
<dbReference type="EMBL" id="JANJYI010000001">
    <property type="protein sequence ID" value="KAK2662281.1"/>
    <property type="molecule type" value="Genomic_DNA"/>
</dbReference>
<dbReference type="Proteomes" id="UP001280121">
    <property type="component" value="Unassembled WGS sequence"/>
</dbReference>
<accession>A0AAD9XME9</accession>
<dbReference type="InterPro" id="IPR029061">
    <property type="entry name" value="THDP-binding"/>
</dbReference>
<evidence type="ECO:0000256" key="8">
    <source>
        <dbReference type="ARBA" id="ARBA00023052"/>
    </source>
</evidence>
<evidence type="ECO:0000256" key="10">
    <source>
        <dbReference type="ARBA" id="ARBA00023317"/>
    </source>
</evidence>
<feature type="domain" description="Transketolase-like pyrimidine-binding" evidence="13">
    <location>
        <begin position="32"/>
        <end position="207"/>
    </location>
</feature>
<evidence type="ECO:0000256" key="12">
    <source>
        <dbReference type="RuleBase" id="RU364074"/>
    </source>
</evidence>
<keyword evidence="5" id="KW-0809">Transit peptide</keyword>
<organism evidence="14 15">
    <name type="scientific">Dipteronia dyeriana</name>
    <dbReference type="NCBI Taxonomy" id="168575"/>
    <lineage>
        <taxon>Eukaryota</taxon>
        <taxon>Viridiplantae</taxon>
        <taxon>Streptophyta</taxon>
        <taxon>Embryophyta</taxon>
        <taxon>Tracheophyta</taxon>
        <taxon>Spermatophyta</taxon>
        <taxon>Magnoliopsida</taxon>
        <taxon>eudicotyledons</taxon>
        <taxon>Gunneridae</taxon>
        <taxon>Pentapetalae</taxon>
        <taxon>rosids</taxon>
        <taxon>malvids</taxon>
        <taxon>Sapindales</taxon>
        <taxon>Sapindaceae</taxon>
        <taxon>Hippocastanoideae</taxon>
        <taxon>Acereae</taxon>
        <taxon>Dipteronia</taxon>
    </lineage>
</organism>
<name>A0AAD9XME9_9ROSI</name>
<evidence type="ECO:0000256" key="2">
    <source>
        <dbReference type="ARBA" id="ARBA00004305"/>
    </source>
</evidence>
<comment type="subcellular location">
    <subcellularLocation>
        <location evidence="2">Mitochondrion matrix</location>
    </subcellularLocation>
</comment>
<dbReference type="PANTHER" id="PTHR11624:SF112">
    <property type="entry name" value="PYRUVATE DEHYDROGENASE E1 COMPONENT SUBUNIT BETA-1, MITOCHONDRIAL"/>
    <property type="match status" value="1"/>
</dbReference>
<evidence type="ECO:0000256" key="5">
    <source>
        <dbReference type="ARBA" id="ARBA00022946"/>
    </source>
</evidence>